<keyword evidence="1" id="KW-0328">Glycosyltransferase</keyword>
<dbReference type="AlphaFoldDB" id="A0A507CLK8"/>
<dbReference type="Proteomes" id="UP000317494">
    <property type="component" value="Unassembled WGS sequence"/>
</dbReference>
<dbReference type="InterPro" id="IPR049625">
    <property type="entry name" value="Glyco_transf_61_cat"/>
</dbReference>
<dbReference type="VEuPathDB" id="FungiDB:SeMB42_g06476"/>
<name>A0A507CLK8_9FUNG</name>
<reference evidence="7 8" key="1">
    <citation type="journal article" date="2019" name="Sci. Rep.">
        <title>Comparative genomics of chytrid fungi reveal insights into the obligate biotrophic and pathogenic lifestyle of Synchytrium endobioticum.</title>
        <authorList>
            <person name="van de Vossenberg B.T.L.H."/>
            <person name="Warris S."/>
            <person name="Nguyen H.D.T."/>
            <person name="van Gent-Pelzer M.P.E."/>
            <person name="Joly D.L."/>
            <person name="van de Geest H.C."/>
            <person name="Bonants P.J.M."/>
            <person name="Smith D.S."/>
            <person name="Levesque C.A."/>
            <person name="van der Lee T.A.J."/>
        </authorList>
    </citation>
    <scope>NUCLEOTIDE SEQUENCE [LARGE SCALE GENOMIC DNA]</scope>
    <source>
        <strain evidence="7 8">MB42</strain>
    </source>
</reference>
<evidence type="ECO:0000256" key="2">
    <source>
        <dbReference type="ARBA" id="ARBA00022679"/>
    </source>
</evidence>
<evidence type="ECO:0000256" key="1">
    <source>
        <dbReference type="ARBA" id="ARBA00022676"/>
    </source>
</evidence>
<feature type="compositionally biased region" description="Polar residues" evidence="4">
    <location>
        <begin position="56"/>
        <end position="67"/>
    </location>
</feature>
<comment type="caution">
    <text evidence="7">The sequence shown here is derived from an EMBL/GenBank/DDBJ whole genome shotgun (WGS) entry which is preliminary data.</text>
</comment>
<feature type="domain" description="Glycosyltransferase 61 catalytic" evidence="6">
    <location>
        <begin position="338"/>
        <end position="444"/>
    </location>
</feature>
<gene>
    <name evidence="7" type="ORF">SeMB42_g06476</name>
</gene>
<evidence type="ECO:0000256" key="4">
    <source>
        <dbReference type="SAM" id="MobiDB-lite"/>
    </source>
</evidence>
<evidence type="ECO:0000259" key="6">
    <source>
        <dbReference type="Pfam" id="PF04577"/>
    </source>
</evidence>
<evidence type="ECO:0000313" key="8">
    <source>
        <dbReference type="Proteomes" id="UP000317494"/>
    </source>
</evidence>
<keyword evidence="2" id="KW-0808">Transferase</keyword>
<feature type="compositionally biased region" description="Low complexity" evidence="4">
    <location>
        <begin position="85"/>
        <end position="98"/>
    </location>
</feature>
<keyword evidence="5" id="KW-0732">Signal</keyword>
<keyword evidence="3" id="KW-0325">Glycoprotein</keyword>
<dbReference type="InterPro" id="IPR007657">
    <property type="entry name" value="Glycosyltransferase_61"/>
</dbReference>
<dbReference type="PANTHER" id="PTHR20961">
    <property type="entry name" value="GLYCOSYLTRANSFERASE"/>
    <property type="match status" value="1"/>
</dbReference>
<feature type="signal peptide" evidence="5">
    <location>
        <begin position="1"/>
        <end position="29"/>
    </location>
</feature>
<dbReference type="Pfam" id="PF04577">
    <property type="entry name" value="Glyco_transf_61"/>
    <property type="match status" value="1"/>
</dbReference>
<evidence type="ECO:0000313" key="7">
    <source>
        <dbReference type="EMBL" id="TPX39095.1"/>
    </source>
</evidence>
<sequence>MKVKRSIQVPLLLVLTLPVLFWTLHHTLAATEDENAAFSIQNNNRPRGTYHGAASKDSTTTHLSTRVSWAPVVDQSTTTRRRPPKQQQHQHQPQPQATTPIDAAADIQPDKDDVCYGNILNSWRMSDQTICHGVSSSLVCREFVLNTFPQHICEGTNLVLNAGLIHLPKVDTPHFSWPAPIAAHNGSVTADCAMTTTKFDKEWLSPVFAADRSSSKKCDVQLDTLYLLQRWDTTNVFHIHEDLIMSWLAYAVINLHRESTQVIFLDDRRPDGPAIPIWNQVFSQNSNSSLNTSTGAMNLYGLKMAHPNATRLCVKRAIWGPRGGYSPYSHTVGDKSPCRHHLFQAFRNFMLKSLGLPNISRNNNHSTMKDGLPKLRILVVSRRDYNNRTIHRKIENDKDLATNLQTMFAKNATVDLIDFAGMDMIQQIQTWSQYDVTIAAHGSSQVYITYSPLNSAHIEIQHPERIGNFHYRNLATLLGMWYSEIQVHHGKTITQDEIHKITDLVERAMVGKFTRKSFFETGDVEYDVLERIDIDTIVPLNPNSMGLKSSVTTKSA</sequence>
<keyword evidence="8" id="KW-1185">Reference proteome</keyword>
<dbReference type="EMBL" id="QEAN01000367">
    <property type="protein sequence ID" value="TPX39095.1"/>
    <property type="molecule type" value="Genomic_DNA"/>
</dbReference>
<protein>
    <recommendedName>
        <fullName evidence="6">Glycosyltransferase 61 catalytic domain-containing protein</fullName>
    </recommendedName>
</protein>
<proteinExistence type="predicted"/>
<dbReference type="STRING" id="286115.A0A507CLK8"/>
<organism evidence="7 8">
    <name type="scientific">Synchytrium endobioticum</name>
    <dbReference type="NCBI Taxonomy" id="286115"/>
    <lineage>
        <taxon>Eukaryota</taxon>
        <taxon>Fungi</taxon>
        <taxon>Fungi incertae sedis</taxon>
        <taxon>Chytridiomycota</taxon>
        <taxon>Chytridiomycota incertae sedis</taxon>
        <taxon>Chytridiomycetes</taxon>
        <taxon>Synchytriales</taxon>
        <taxon>Synchytriaceae</taxon>
        <taxon>Synchytrium</taxon>
    </lineage>
</organism>
<evidence type="ECO:0000256" key="3">
    <source>
        <dbReference type="ARBA" id="ARBA00023180"/>
    </source>
</evidence>
<feature type="chain" id="PRO_5021281886" description="Glycosyltransferase 61 catalytic domain-containing protein" evidence="5">
    <location>
        <begin position="30"/>
        <end position="556"/>
    </location>
</feature>
<accession>A0A507CLK8</accession>
<feature type="region of interest" description="Disordered" evidence="4">
    <location>
        <begin position="41"/>
        <end position="98"/>
    </location>
</feature>
<evidence type="ECO:0000256" key="5">
    <source>
        <dbReference type="SAM" id="SignalP"/>
    </source>
</evidence>
<dbReference type="GO" id="GO:0016757">
    <property type="term" value="F:glycosyltransferase activity"/>
    <property type="evidence" value="ECO:0007669"/>
    <property type="project" value="UniProtKB-KW"/>
</dbReference>